<accession>A0ABS2TCJ6</accession>
<name>A0ABS2TCJ6_9ACTO</name>
<sequence>MKTFLISGALFLVSTGLWVTHLPSPNPVNGSFLVMCAAAGMTLRALHEIEADHA</sequence>
<evidence type="ECO:0000313" key="1">
    <source>
        <dbReference type="EMBL" id="MBM9432370.1"/>
    </source>
</evidence>
<organism evidence="1 2">
    <name type="scientific">Flaviflexus equikiangi</name>
    <dbReference type="NCBI Taxonomy" id="2758573"/>
    <lineage>
        <taxon>Bacteria</taxon>
        <taxon>Bacillati</taxon>
        <taxon>Actinomycetota</taxon>
        <taxon>Actinomycetes</taxon>
        <taxon>Actinomycetales</taxon>
        <taxon>Actinomycetaceae</taxon>
        <taxon>Flaviflexus</taxon>
    </lineage>
</organism>
<comment type="caution">
    <text evidence="1">The sequence shown here is derived from an EMBL/GenBank/DDBJ whole genome shotgun (WGS) entry which is preliminary data.</text>
</comment>
<dbReference type="Proteomes" id="UP000705983">
    <property type="component" value="Unassembled WGS sequence"/>
</dbReference>
<protein>
    <recommendedName>
        <fullName evidence="3">XapX domain-containing protein</fullName>
    </recommendedName>
</protein>
<reference evidence="2" key="1">
    <citation type="submission" date="2021-02" db="EMBL/GenBank/DDBJ databases">
        <title>Leucobacter sp. CX169.</title>
        <authorList>
            <person name="Cheng Y."/>
        </authorList>
    </citation>
    <scope>NUCLEOTIDE SEQUENCE [LARGE SCALE GENOMIC DNA]</scope>
    <source>
        <strain evidence="2">JY899</strain>
    </source>
</reference>
<keyword evidence="2" id="KW-1185">Reference proteome</keyword>
<evidence type="ECO:0000313" key="2">
    <source>
        <dbReference type="Proteomes" id="UP000705983"/>
    </source>
</evidence>
<proteinExistence type="predicted"/>
<dbReference type="EMBL" id="JAFFJS010000001">
    <property type="protein sequence ID" value="MBM9432370.1"/>
    <property type="molecule type" value="Genomic_DNA"/>
</dbReference>
<dbReference type="RefSeq" id="WP_187995944.1">
    <property type="nucleotide sequence ID" value="NZ_JACEXG010000001.1"/>
</dbReference>
<gene>
    <name evidence="1" type="ORF">JVW63_01410</name>
</gene>
<evidence type="ECO:0008006" key="3">
    <source>
        <dbReference type="Google" id="ProtNLM"/>
    </source>
</evidence>